<evidence type="ECO:0000256" key="3">
    <source>
        <dbReference type="ARBA" id="ARBA00022558"/>
    </source>
</evidence>
<name>A0ABX1Q4B6_9RHOO</name>
<feature type="region of interest" description="Disordered" evidence="7">
    <location>
        <begin position="381"/>
        <end position="400"/>
    </location>
</feature>
<evidence type="ECO:0000256" key="4">
    <source>
        <dbReference type="ARBA" id="ARBA00022723"/>
    </source>
</evidence>
<evidence type="ECO:0000313" key="10">
    <source>
        <dbReference type="EMBL" id="NMG73192.1"/>
    </source>
</evidence>
<evidence type="ECO:0000256" key="2">
    <source>
        <dbReference type="ARBA" id="ARBA00008387"/>
    </source>
</evidence>
<comment type="subcellular location">
    <subcellularLocation>
        <location evidence="1">Fimbrium</location>
    </subcellularLocation>
</comment>
<comment type="caution">
    <text evidence="10">The sequence shown here is derived from an EMBL/GenBank/DDBJ whole genome shotgun (WGS) entry which is preliminary data.</text>
</comment>
<dbReference type="InterPro" id="IPR036465">
    <property type="entry name" value="vWFA_dom_sf"/>
</dbReference>
<evidence type="ECO:0000256" key="7">
    <source>
        <dbReference type="SAM" id="MobiDB-lite"/>
    </source>
</evidence>
<reference evidence="10 11" key="1">
    <citation type="submission" date="2019-12" db="EMBL/GenBank/DDBJ databases">
        <title>Comparative genomics gives insights into the taxonomy of the Azoarcus-Aromatoleum group and reveals separate origins of nif in the plant-associated Azoarcus and non-plant-associated Aromatoleum sub-groups.</title>
        <authorList>
            <person name="Lafos M."/>
            <person name="Maluk M."/>
            <person name="Batista M."/>
            <person name="Junghare M."/>
            <person name="Carmona M."/>
            <person name="Faoro H."/>
            <person name="Cruz L.M."/>
            <person name="Battistoni F."/>
            <person name="De Souza E."/>
            <person name="Pedrosa F."/>
            <person name="Chen W.-M."/>
            <person name="Poole P.S."/>
            <person name="Dixon R.A."/>
            <person name="James E.K."/>
        </authorList>
    </citation>
    <scope>NUCLEOTIDE SEQUENCE [LARGE SCALE GENOMIC DNA]</scope>
    <source>
        <strain evidence="10 11">22Lin</strain>
    </source>
</reference>
<sequence>MRPLIRRITTLLVLGAALTGSFTPSAMAAATDIADIPMAVRNNVPPNFMLMLDNSGSMSNIVPDSPFEADPKNVPSYLGGACTDRNKLILTDNAVSLRIVSGAPKVELASPVGSGGTATSCTNGCAVGTASGEVCFDDNATYTRVRLLTTGSCGSNCTTASGASYLPAAYTGRYLNWYFRNGSQTGWTDRKPGTQTRLEMAKAGAKAALDTVPLKSATTATKARFGLATYNGTTGGVLAQGVADLDATQLGTLKTRIDALSATGSTPIAETLADIGHYFTRGYTGNLTIHPGATGQATVSVANLFRQGSTSPHTLSGASGSCTGSACPVQYWCQRSYAILMTDGRPQEDQDLSTNAYLCDYDGDSGTCTTNGAKAFDQKTGAAASSHNGHKGGPHSYESAGSDYLDDVAQALFEIDLRPDLTAPSGSTKPGNNVRTYTVGFADEQAKNDPLMQEAAAQGGGLFLTADNADTLKKAFVSAIGSAQAKDAAAAAVAVTSSVLAENNTSYASSYNPGYWTGDLEAFSLDKATGLPIKSGQTDDALWSAQAKLDALISPQTSRKIVSYNGSNGSAFTAGNYRNDSIGLTDKVIDYLRGDRTHEGGTTAPIFRVRQSLLGDIINAESVIVTYSGTTVVYQPANDGMVHAFDGTTGSTGGNELWAYVPALLHSSLAQLADPAYVHRYYVDATPAVADLTISGVRKKILVGGLGKGGRGYYALDITDPAAASESAVASKVMWEALGSQANMGFSFGTPLIVSTPNDGWVVLVTSGYNNGTTTGGDGKGRVWALDPRDGRILREISTGVGTPSSPSGLAHLARLSGASATQTTRYVYGGDLLGNVWRFDLATWSAVNIAELEDGAGAPQPVSSAPVVRQVSGTTDKFFVYVGTGQYLGVSDVPGEAGANAHATQTQSMYGIIDDASIASPTLPNIRGSNGSACPDGGGNGDFVCQKTASSTSTSFALTAHPLQSTHRGWYFDIPVANSRINTHPAITTAGVLIFTANVPTNALCDPGGSSWFIAVDGDTGGSVKKSTKGSETYESGWSLGSALASRPVIVETSSGKRALIRMSDKGVKNPAIPETAPPTPSAVKWRRIYWRELM</sequence>
<dbReference type="SUPFAM" id="SSF50998">
    <property type="entry name" value="Quinoprotein alcohol dehydrogenase-like"/>
    <property type="match status" value="1"/>
</dbReference>
<evidence type="ECO:0000256" key="6">
    <source>
        <dbReference type="ARBA" id="ARBA00023263"/>
    </source>
</evidence>
<protein>
    <recommendedName>
        <fullName evidence="9">PilY1 beta-propeller domain-containing protein</fullName>
    </recommendedName>
</protein>
<accession>A0ABX1Q4B6</accession>
<feature type="chain" id="PRO_5045461130" description="PilY1 beta-propeller domain-containing protein" evidence="8">
    <location>
        <begin position="29"/>
        <end position="1096"/>
    </location>
</feature>
<comment type="similarity">
    <text evidence="2">Belongs to the PilY1 family.</text>
</comment>
<keyword evidence="4" id="KW-0479">Metal-binding</keyword>
<dbReference type="Pfam" id="PF05567">
    <property type="entry name" value="T4P_PilY1"/>
    <property type="match status" value="1"/>
</dbReference>
<keyword evidence="11" id="KW-1185">Reference proteome</keyword>
<proteinExistence type="inferred from homology"/>
<keyword evidence="8" id="KW-0732">Signal</keyword>
<dbReference type="RefSeq" id="WP_169258352.1">
    <property type="nucleotide sequence ID" value="NZ_WTVQ01000001.1"/>
</dbReference>
<feature type="domain" description="PilY1 beta-propeller" evidence="9">
    <location>
        <begin position="631"/>
        <end position="920"/>
    </location>
</feature>
<evidence type="ECO:0000313" key="11">
    <source>
        <dbReference type="Proteomes" id="UP000648984"/>
    </source>
</evidence>
<dbReference type="InterPro" id="IPR011047">
    <property type="entry name" value="Quinoprotein_ADH-like_sf"/>
</dbReference>
<evidence type="ECO:0000256" key="8">
    <source>
        <dbReference type="SAM" id="SignalP"/>
    </source>
</evidence>
<feature type="signal peptide" evidence="8">
    <location>
        <begin position="1"/>
        <end position="28"/>
    </location>
</feature>
<dbReference type="Gene3D" id="3.40.50.410">
    <property type="entry name" value="von Willebrand factor, type A domain"/>
    <property type="match status" value="1"/>
</dbReference>
<evidence type="ECO:0000259" key="9">
    <source>
        <dbReference type="Pfam" id="PF05567"/>
    </source>
</evidence>
<gene>
    <name evidence="10" type="ORF">GPA25_00290</name>
</gene>
<dbReference type="Proteomes" id="UP000648984">
    <property type="component" value="Unassembled WGS sequence"/>
</dbReference>
<evidence type="ECO:0000256" key="1">
    <source>
        <dbReference type="ARBA" id="ARBA00004561"/>
    </source>
</evidence>
<dbReference type="EMBL" id="WTVQ01000001">
    <property type="protein sequence ID" value="NMG73192.1"/>
    <property type="molecule type" value="Genomic_DNA"/>
</dbReference>
<keyword evidence="6" id="KW-0281">Fimbrium</keyword>
<organism evidence="10 11">
    <name type="scientific">Aromatoleum diolicum</name>
    <dbReference type="NCBI Taxonomy" id="75796"/>
    <lineage>
        <taxon>Bacteria</taxon>
        <taxon>Pseudomonadati</taxon>
        <taxon>Pseudomonadota</taxon>
        <taxon>Betaproteobacteria</taxon>
        <taxon>Rhodocyclales</taxon>
        <taxon>Rhodocyclaceae</taxon>
        <taxon>Aromatoleum</taxon>
    </lineage>
</organism>
<dbReference type="InterPro" id="IPR008707">
    <property type="entry name" value="B-propeller_PilY1"/>
</dbReference>
<dbReference type="SUPFAM" id="SSF53300">
    <property type="entry name" value="vWA-like"/>
    <property type="match status" value="1"/>
</dbReference>
<keyword evidence="3" id="KW-1029">Fimbrium biogenesis</keyword>
<evidence type="ECO:0000256" key="5">
    <source>
        <dbReference type="ARBA" id="ARBA00022837"/>
    </source>
</evidence>
<keyword evidence="5" id="KW-0106">Calcium</keyword>